<dbReference type="PANTHER" id="PTHR44329:SF214">
    <property type="entry name" value="PROTEIN KINASE DOMAIN-CONTAINING PROTEIN"/>
    <property type="match status" value="1"/>
</dbReference>
<protein>
    <submittedName>
        <fullName evidence="8">Putative serine/threonine-protein kinase</fullName>
    </submittedName>
</protein>
<evidence type="ECO:0000313" key="8">
    <source>
        <dbReference type="EMBL" id="PNH10401.1"/>
    </source>
</evidence>
<gene>
    <name evidence="8" type="ORF">TSOC_002844</name>
</gene>
<dbReference type="Pfam" id="PF00069">
    <property type="entry name" value="Pkinase"/>
    <property type="match status" value="2"/>
</dbReference>
<dbReference type="Gene3D" id="3.30.200.20">
    <property type="entry name" value="Phosphorylase Kinase, domain 1"/>
    <property type="match status" value="1"/>
</dbReference>
<feature type="binding site" evidence="5">
    <location>
        <position position="434"/>
    </location>
    <ligand>
        <name>ATP</name>
        <dbReference type="ChEBI" id="CHEBI:30616"/>
    </ligand>
</feature>
<keyword evidence="3 8" id="KW-0418">Kinase</keyword>
<feature type="region of interest" description="Disordered" evidence="6">
    <location>
        <begin position="1172"/>
        <end position="1210"/>
    </location>
</feature>
<keyword evidence="1" id="KW-0808">Transferase</keyword>
<dbReference type="InterPro" id="IPR000719">
    <property type="entry name" value="Prot_kinase_dom"/>
</dbReference>
<keyword evidence="9" id="KW-1185">Reference proteome</keyword>
<evidence type="ECO:0000256" key="5">
    <source>
        <dbReference type="PROSITE-ProRule" id="PRU10141"/>
    </source>
</evidence>
<keyword evidence="2 5" id="KW-0547">Nucleotide-binding</keyword>
<dbReference type="PROSITE" id="PS00108">
    <property type="entry name" value="PROTEIN_KINASE_ST"/>
    <property type="match status" value="2"/>
</dbReference>
<name>A0A2J8AD09_9CHLO</name>
<sequence>MADIALSEDDFNGQPTIQRSRNITVAGGIPAPALPLLDLAYIKNKVQLLEGAMLCFEGITMYGARTKPQGNSPGLDLLAASPPGPRGVWALLNGAIIQRFCFPRALRDDGYKNLVRAEGFPGPNRIRRVVSQEGCDNSTVAPMAQRCWADAGQYVDVALDGIDLDDNYDVQTPTNYVVRVLNVTFMCARVLTDACIAEYSPVGCLIYSIGQRQLPSVSGGATAVMAAPPPPEATGGGGSALMPALVGALGGEGAAGLGSRKCRRVSALRPEIGAALLAAAAGAAVYGVGVHRRRRSRQSFAAKPAASTPSVGSRCGHAFSGVGLYGKAQAALLGGGSLTCAPLASSRPLDASEPASLQLQLARSASHAAAAPLSAALSTMAAEALVTPLTRPRADLHLGPECGNELALLPEVLGKGTYGRVVVGTYRGERVAVKLLGATSELAPDQVRFLRSFAQEVEVLGRCNHPNVVRLLAACLDPPRPCLVMELMECSLERLLYGETGQLLPLHKVLSIAIDIASGLAFLHPTIVHRDLKPANVLISNAGSDRPVVKLADFGLSRLRSTAGITNNPEVGSVRGHCSLPVSPRGFTGLSAFLACCPAETFDPKNHVVTHRTDMYALGIIVAEMLAGEPPWRGASMMGMAVSVTLHNQRPWQLGQLPEGRRPAKLCRLVEACWEHDARRRPGAAEAVKVMMGAVLGFEGITLSGARAKPQGNSPGLDLLATSPPGPRGLWASRNGIIINRTWGTGFCFPRALRDDTYKNLVRAEGFPGPNRIRRVVSQEGCDNSTVAPLAQRCWADAGQFVDVALEGMDLDDNYNVQTPTNYAVRVLNVTFMCARVLTDACVAEYSPGGCMIYSLGQQQLPFAPGSAAAVMAAPPPPEATGGGGSALVPALVGALGAAAPLSAALSTMAAEALVTPLTRPRTDLHLGPECGNELALLPEVLGKGTYGRVVVRFLRSFAQEVEVLGRCNHPNVVRLLAACLAPPRPCLVMELMECSLERLLYGVTGQLLPLHKVLSIAIDIASGLAFLHPTIVHRDLKPANVLISNAGSDRPVVKLADFGLSRLRSTAGITKNPEVGSDMYALGIIVAEMLVGEPPWRGASMMGMAVSVTLHNQRPWQLGQLPEGRRPAKLCRLIEACWEYDARRRPGAAEAVKMMMVLMEELGERPISEAGTGIKGGGAPLGNKNAVGNDGGTATKKRMEEKMEASADR</sequence>
<dbReference type="SMART" id="SM00220">
    <property type="entry name" value="S_TKc"/>
    <property type="match status" value="2"/>
</dbReference>
<proteinExistence type="predicted"/>
<evidence type="ECO:0000313" key="9">
    <source>
        <dbReference type="Proteomes" id="UP000236333"/>
    </source>
</evidence>
<accession>A0A2J8AD09</accession>
<dbReference type="PROSITE" id="PS50011">
    <property type="entry name" value="PROTEIN_KINASE_DOM"/>
    <property type="match status" value="2"/>
</dbReference>
<dbReference type="EMBL" id="PGGS01000057">
    <property type="protein sequence ID" value="PNH10401.1"/>
    <property type="molecule type" value="Genomic_DNA"/>
</dbReference>
<dbReference type="PROSITE" id="PS00107">
    <property type="entry name" value="PROTEIN_KINASE_ATP"/>
    <property type="match status" value="1"/>
</dbReference>
<dbReference type="Gene3D" id="1.10.510.10">
    <property type="entry name" value="Transferase(Phosphotransferase) domain 1"/>
    <property type="match status" value="2"/>
</dbReference>
<feature type="domain" description="Protein kinase" evidence="7">
    <location>
        <begin position="407"/>
        <end position="696"/>
    </location>
</feature>
<reference evidence="8 9" key="1">
    <citation type="journal article" date="2017" name="Mol. Biol. Evol.">
        <title>The 4-celled Tetrabaena socialis nuclear genome reveals the essential components for genetic control of cell number at the origin of multicellularity in the volvocine lineage.</title>
        <authorList>
            <person name="Featherston J."/>
            <person name="Arakaki Y."/>
            <person name="Hanschen E.R."/>
            <person name="Ferris P.J."/>
            <person name="Michod R.E."/>
            <person name="Olson B.J.S.C."/>
            <person name="Nozaki H."/>
            <person name="Durand P.M."/>
        </authorList>
    </citation>
    <scope>NUCLEOTIDE SEQUENCE [LARGE SCALE GENOMIC DNA]</scope>
    <source>
        <strain evidence="8 9">NIES-571</strain>
    </source>
</reference>
<keyword evidence="4 5" id="KW-0067">ATP-binding</keyword>
<organism evidence="8 9">
    <name type="scientific">Tetrabaena socialis</name>
    <dbReference type="NCBI Taxonomy" id="47790"/>
    <lineage>
        <taxon>Eukaryota</taxon>
        <taxon>Viridiplantae</taxon>
        <taxon>Chlorophyta</taxon>
        <taxon>core chlorophytes</taxon>
        <taxon>Chlorophyceae</taxon>
        <taxon>CS clade</taxon>
        <taxon>Chlamydomonadales</taxon>
        <taxon>Tetrabaenaceae</taxon>
        <taxon>Tetrabaena</taxon>
    </lineage>
</organism>
<dbReference type="SUPFAM" id="SSF56112">
    <property type="entry name" value="Protein kinase-like (PK-like)"/>
    <property type="match status" value="2"/>
</dbReference>
<evidence type="ECO:0000256" key="2">
    <source>
        <dbReference type="ARBA" id="ARBA00022741"/>
    </source>
</evidence>
<evidence type="ECO:0000256" key="1">
    <source>
        <dbReference type="ARBA" id="ARBA00022679"/>
    </source>
</evidence>
<dbReference type="PANTHER" id="PTHR44329">
    <property type="entry name" value="SERINE/THREONINE-PROTEIN KINASE TNNI3K-RELATED"/>
    <property type="match status" value="1"/>
</dbReference>
<dbReference type="GO" id="GO:0005524">
    <property type="term" value="F:ATP binding"/>
    <property type="evidence" value="ECO:0007669"/>
    <property type="project" value="UniProtKB-UniRule"/>
</dbReference>
<dbReference type="InterPro" id="IPR011009">
    <property type="entry name" value="Kinase-like_dom_sf"/>
</dbReference>
<evidence type="ECO:0000256" key="4">
    <source>
        <dbReference type="ARBA" id="ARBA00022840"/>
    </source>
</evidence>
<dbReference type="OrthoDB" id="536504at2759"/>
<feature type="domain" description="Protein kinase" evidence="7">
    <location>
        <begin position="875"/>
        <end position="1159"/>
    </location>
</feature>
<comment type="caution">
    <text evidence="8">The sequence shown here is derived from an EMBL/GenBank/DDBJ whole genome shotgun (WGS) entry which is preliminary data.</text>
</comment>
<feature type="compositionally biased region" description="Basic and acidic residues" evidence="6">
    <location>
        <begin position="1198"/>
        <end position="1210"/>
    </location>
</feature>
<dbReference type="InterPro" id="IPR017441">
    <property type="entry name" value="Protein_kinase_ATP_BS"/>
</dbReference>
<dbReference type="AlphaFoldDB" id="A0A2J8AD09"/>
<dbReference type="InterPro" id="IPR008271">
    <property type="entry name" value="Ser/Thr_kinase_AS"/>
</dbReference>
<dbReference type="InterPro" id="IPR051681">
    <property type="entry name" value="Ser/Thr_Kinases-Pseudokinases"/>
</dbReference>
<evidence type="ECO:0000256" key="6">
    <source>
        <dbReference type="SAM" id="MobiDB-lite"/>
    </source>
</evidence>
<dbReference type="GO" id="GO:0004674">
    <property type="term" value="F:protein serine/threonine kinase activity"/>
    <property type="evidence" value="ECO:0007669"/>
    <property type="project" value="TreeGrafter"/>
</dbReference>
<evidence type="ECO:0000259" key="7">
    <source>
        <dbReference type="PROSITE" id="PS50011"/>
    </source>
</evidence>
<dbReference type="Proteomes" id="UP000236333">
    <property type="component" value="Unassembled WGS sequence"/>
</dbReference>
<evidence type="ECO:0000256" key="3">
    <source>
        <dbReference type="ARBA" id="ARBA00022777"/>
    </source>
</evidence>